<evidence type="ECO:0000256" key="1">
    <source>
        <dbReference type="SAM" id="SignalP"/>
    </source>
</evidence>
<dbReference type="PANTHER" id="PTHR37490:SF2">
    <property type="match status" value="1"/>
</dbReference>
<dbReference type="EMBL" id="JAGTJR010000108">
    <property type="protein sequence ID" value="KAH7010559.1"/>
    <property type="molecule type" value="Genomic_DNA"/>
</dbReference>
<dbReference type="InterPro" id="IPR021838">
    <property type="entry name" value="DUF3431"/>
</dbReference>
<dbReference type="PANTHER" id="PTHR37490">
    <property type="entry name" value="EXPRESSED PROTEIN"/>
    <property type="match status" value="1"/>
</dbReference>
<comment type="caution">
    <text evidence="2">The sequence shown here is derived from an EMBL/GenBank/DDBJ whole genome shotgun (WGS) entry which is preliminary data.</text>
</comment>
<name>A0ABQ8FPZ4_9PEZI</name>
<evidence type="ECO:0000313" key="2">
    <source>
        <dbReference type="EMBL" id="KAH7010559.1"/>
    </source>
</evidence>
<sequence length="287" mass="32973">MGKIPPKARWFWVAALLFLGFFYLSSTKVSAIDLSAVIPGGDRSGSNISSTPLVNPEPSYHLVIASLRDQNVTWLSQIPTKWAIKRYILDDPLPQKELPIDPERSPREEIFPVPRQQGREAMAYLSYIIDNYDDLPGYALFVHGHVTSWHQVMPIYMLVRALNLTALDNEQYISLQCSDIYGCENAPAIDTWHPQFSRAGKICAFWELIRPGHPCPRYLSSKCCAQFAVTREAIRTLTLNDWIQIREPLLHDYTIYPGISDLALDEWDIGWIYEKTWHIFFGMPDQQ</sequence>
<reference evidence="2 3" key="1">
    <citation type="journal article" date="2021" name="Nat. Commun.">
        <title>Genetic determinants of endophytism in the Arabidopsis root mycobiome.</title>
        <authorList>
            <person name="Mesny F."/>
            <person name="Miyauchi S."/>
            <person name="Thiergart T."/>
            <person name="Pickel B."/>
            <person name="Atanasova L."/>
            <person name="Karlsson M."/>
            <person name="Huettel B."/>
            <person name="Barry K.W."/>
            <person name="Haridas S."/>
            <person name="Chen C."/>
            <person name="Bauer D."/>
            <person name="Andreopoulos W."/>
            <person name="Pangilinan J."/>
            <person name="LaButti K."/>
            <person name="Riley R."/>
            <person name="Lipzen A."/>
            <person name="Clum A."/>
            <person name="Drula E."/>
            <person name="Henrissat B."/>
            <person name="Kohler A."/>
            <person name="Grigoriev I.V."/>
            <person name="Martin F.M."/>
            <person name="Hacquard S."/>
        </authorList>
    </citation>
    <scope>NUCLEOTIDE SEQUENCE [LARGE SCALE GENOMIC DNA]</scope>
    <source>
        <strain evidence="2 3">MPI-SDFR-AT-0080</strain>
    </source>
</reference>
<dbReference type="Pfam" id="PF11913">
    <property type="entry name" value="DUF3431"/>
    <property type="match status" value="1"/>
</dbReference>
<gene>
    <name evidence="2" type="ORF">B0J12DRAFT_587205</name>
</gene>
<keyword evidence="1" id="KW-0732">Signal</keyword>
<organism evidence="2 3">
    <name type="scientific">Macrophomina phaseolina</name>
    <dbReference type="NCBI Taxonomy" id="35725"/>
    <lineage>
        <taxon>Eukaryota</taxon>
        <taxon>Fungi</taxon>
        <taxon>Dikarya</taxon>
        <taxon>Ascomycota</taxon>
        <taxon>Pezizomycotina</taxon>
        <taxon>Dothideomycetes</taxon>
        <taxon>Dothideomycetes incertae sedis</taxon>
        <taxon>Botryosphaeriales</taxon>
        <taxon>Botryosphaeriaceae</taxon>
        <taxon>Macrophomina</taxon>
    </lineage>
</organism>
<protein>
    <submittedName>
        <fullName evidence="2">Uncharacterized protein</fullName>
    </submittedName>
</protein>
<keyword evidence="3" id="KW-1185">Reference proteome</keyword>
<feature type="chain" id="PRO_5045123712" evidence="1">
    <location>
        <begin position="32"/>
        <end position="287"/>
    </location>
</feature>
<proteinExistence type="predicted"/>
<feature type="signal peptide" evidence="1">
    <location>
        <begin position="1"/>
        <end position="31"/>
    </location>
</feature>
<dbReference type="Proteomes" id="UP000774617">
    <property type="component" value="Unassembled WGS sequence"/>
</dbReference>
<evidence type="ECO:0000313" key="3">
    <source>
        <dbReference type="Proteomes" id="UP000774617"/>
    </source>
</evidence>
<accession>A0ABQ8FPZ4</accession>